<dbReference type="RefSeq" id="WP_207681208.1">
    <property type="nucleotide sequence ID" value="NZ_CP061800.1"/>
</dbReference>
<evidence type="ECO:0000313" key="4">
    <source>
        <dbReference type="EMBL" id="QTA84935.1"/>
    </source>
</evidence>
<gene>
    <name evidence="4" type="ORF">dnm_009380</name>
</gene>
<evidence type="ECO:0000256" key="2">
    <source>
        <dbReference type="SAM" id="MobiDB-lite"/>
    </source>
</evidence>
<proteinExistence type="predicted"/>
<evidence type="ECO:0000256" key="1">
    <source>
        <dbReference type="ARBA" id="ARBA00022729"/>
    </source>
</evidence>
<evidence type="ECO:0000259" key="3">
    <source>
        <dbReference type="Pfam" id="PF13448"/>
    </source>
</evidence>
<feature type="compositionally biased region" description="Basic and acidic residues" evidence="2">
    <location>
        <begin position="185"/>
        <end position="195"/>
    </location>
</feature>
<dbReference type="InterPro" id="IPR028994">
    <property type="entry name" value="Integrin_alpha_N"/>
</dbReference>
<dbReference type="Proteomes" id="UP000663722">
    <property type="component" value="Chromosome"/>
</dbReference>
<dbReference type="InterPro" id="IPR013517">
    <property type="entry name" value="FG-GAP"/>
</dbReference>
<keyword evidence="5" id="KW-1185">Reference proteome</keyword>
<sequence>MPGGLLSDPALFAEESARRAVSDSPEGHVVFSDITEGVRFRGALSGEHDDRNSGPYMGLKHFEMTPGDRFALILTPDAALQDFYDSPSSADPGIRPLFSLAPGNDSYGMRVGQIADVNAGGAALVFEDIDLPDSDRDYQDIVFQIGEPSGLIPRFVSVTVSGGEVPPLGSLPAPGEENWPASPDGKGKEITEHADAPSVTDGGPWISVSVTAPCRVTVYDAEGRECGMLTGCGITVAVLETGSQGEQTISVPGTDIAGIRLDADDSGTCALTAVSYVAEGEISSDSETVGIVADLPLESEVSLSDGLTVVIGEPEADYVIITASAGEHGTVSPSGKVAAALGGEQTFTFTPGTGWHVADVLADGVSAGQVADHTFSEVTAGHTIEVVFEADNAPQDTDMTVSKADLSGTNTDIREPKLTGKVAVDITNIGKTAPAGTYSVTLFEDTDADEAFDASAGQIIGVAEVTDGPGSGETVTVTFNDISVPLLFADNRIFAFSKWGPFELDTAEGGSIGRYGVQPTIADFDGDGDAEIGVAGASKYAVFEADGTFSRYANIRDKTSGSTGSSVFDFEGDGVAEIVYADELYLRIYRIADDSEVLTTVKEICVGSGTGHELPVIADVDNDNNAEIVVAANNDYLGGPNHGIFVFGDKNDI</sequence>
<name>A0A975BGN2_9BACT</name>
<feature type="domain" description="DUF4114" evidence="3">
    <location>
        <begin position="64"/>
        <end position="145"/>
    </location>
</feature>
<organism evidence="4 5">
    <name type="scientific">Desulfonema magnum</name>
    <dbReference type="NCBI Taxonomy" id="45655"/>
    <lineage>
        <taxon>Bacteria</taxon>
        <taxon>Pseudomonadati</taxon>
        <taxon>Thermodesulfobacteriota</taxon>
        <taxon>Desulfobacteria</taxon>
        <taxon>Desulfobacterales</taxon>
        <taxon>Desulfococcaceae</taxon>
        <taxon>Desulfonema</taxon>
    </lineage>
</organism>
<dbReference type="AlphaFoldDB" id="A0A975BGN2"/>
<dbReference type="KEGG" id="dmm:dnm_009380"/>
<feature type="region of interest" description="Disordered" evidence="2">
    <location>
        <begin position="167"/>
        <end position="202"/>
    </location>
</feature>
<reference evidence="4" key="1">
    <citation type="journal article" date="2021" name="Microb. Physiol.">
        <title>Proteogenomic Insights into the Physiology of Marine, Sulfate-Reducing, Filamentous Desulfonema limicola and Desulfonema magnum.</title>
        <authorList>
            <person name="Schnaars V."/>
            <person name="Wohlbrand L."/>
            <person name="Scheve S."/>
            <person name="Hinrichs C."/>
            <person name="Reinhardt R."/>
            <person name="Rabus R."/>
        </authorList>
    </citation>
    <scope>NUCLEOTIDE SEQUENCE</scope>
    <source>
        <strain evidence="4">4be13</strain>
    </source>
</reference>
<dbReference type="InterPro" id="IPR025193">
    <property type="entry name" value="DUF4114"/>
</dbReference>
<dbReference type="EMBL" id="CP061800">
    <property type="protein sequence ID" value="QTA84935.1"/>
    <property type="molecule type" value="Genomic_DNA"/>
</dbReference>
<dbReference type="SUPFAM" id="SSF69318">
    <property type="entry name" value="Integrin alpha N-terminal domain"/>
    <property type="match status" value="1"/>
</dbReference>
<dbReference type="Pfam" id="PF13448">
    <property type="entry name" value="DUF4114"/>
    <property type="match status" value="1"/>
</dbReference>
<evidence type="ECO:0000313" key="5">
    <source>
        <dbReference type="Proteomes" id="UP000663722"/>
    </source>
</evidence>
<dbReference type="Pfam" id="PF13517">
    <property type="entry name" value="FG-GAP_3"/>
    <property type="match status" value="1"/>
</dbReference>
<keyword evidence="1" id="KW-0732">Signal</keyword>
<protein>
    <submittedName>
        <fullName evidence="4">DUF4114</fullName>
    </submittedName>
</protein>
<accession>A0A975BGN2</accession>